<evidence type="ECO:0000256" key="1">
    <source>
        <dbReference type="ARBA" id="ARBA00043978"/>
    </source>
</evidence>
<dbReference type="InterPro" id="IPR019616">
    <property type="entry name" value="Ycf54"/>
</dbReference>
<proteinExistence type="inferred from homology"/>
<name>A0A1C9CEH4_9RHOD</name>
<reference evidence="2" key="1">
    <citation type="journal article" date="2016" name="BMC Biol.">
        <title>Parallel evolution of highly conserved plastid genome architecture in red seaweeds and seed plants.</title>
        <authorList>
            <person name="Lee J."/>
            <person name="Cho C.H."/>
            <person name="Park S.I."/>
            <person name="Choi J.W."/>
            <person name="Song H.S."/>
            <person name="West J.A."/>
            <person name="Bhattacharya D."/>
            <person name="Yoon H.S."/>
        </authorList>
    </citation>
    <scope>NUCLEOTIDE SEQUENCE</scope>
</reference>
<evidence type="ECO:0008006" key="3">
    <source>
        <dbReference type="Google" id="ProtNLM"/>
    </source>
</evidence>
<geneLocation type="plastid" evidence="2"/>
<organism evidence="2">
    <name type="scientific">Erythrotrichia carnea</name>
    <dbReference type="NCBI Taxonomy" id="35151"/>
    <lineage>
        <taxon>Eukaryota</taxon>
        <taxon>Rhodophyta</taxon>
        <taxon>Compsopogonophyceae</taxon>
        <taxon>Erythropeltidales</taxon>
        <taxon>Erythrotrichiaceae</taxon>
        <taxon>Erythrotrichia</taxon>
    </lineage>
</organism>
<comment type="similarity">
    <text evidence="1">Belongs to the ycf54 family.</text>
</comment>
<dbReference type="AlphaFoldDB" id="A0A1C9CEH4"/>
<keyword evidence="2" id="KW-0934">Plastid</keyword>
<protein>
    <recommendedName>
        <fullName evidence="3">Ycf54</fullName>
    </recommendedName>
</protein>
<sequence length="110" mass="12915">MSIYYFAIASRKFLTEEEPLEEILRERVSYYKAVKKPIDFWFVETPEFFTTPQVQKLIVKDDQPFAAIVSTNRTFINWIKLRVGYVVTGQLSQSDFVANNLLENIVTIKK</sequence>
<evidence type="ECO:0000313" key="2">
    <source>
        <dbReference type="EMBL" id="AOM66744.1"/>
    </source>
</evidence>
<dbReference type="PANTHER" id="PTHR35319">
    <property type="match status" value="1"/>
</dbReference>
<gene>
    <name evidence="2" type="primary">ycf54</name>
    <name evidence="2" type="ORF">Eryt_078</name>
</gene>
<reference evidence="2" key="2">
    <citation type="submission" date="2017-07" db="EMBL/GenBank/DDBJ databases">
        <authorList>
            <person name="Sun Z.S."/>
            <person name="Albrecht U."/>
            <person name="Echele G."/>
            <person name="Lee C.C."/>
        </authorList>
    </citation>
    <scope>NUCLEOTIDE SEQUENCE</scope>
</reference>
<dbReference type="GeneID" id="29073918"/>
<dbReference type="EMBL" id="KX284721">
    <property type="protein sequence ID" value="AOM66744.1"/>
    <property type="molecule type" value="Genomic_DNA"/>
</dbReference>
<dbReference type="PANTHER" id="PTHR35319:SF2">
    <property type="entry name" value="YCF54"/>
    <property type="match status" value="1"/>
</dbReference>
<dbReference type="Pfam" id="PF10674">
    <property type="entry name" value="Ycf54"/>
    <property type="match status" value="1"/>
</dbReference>
<accession>A0A1C9CEH4</accession>
<dbReference type="Gene3D" id="3.30.70.1860">
    <property type="entry name" value="Uncharacterised protein family Ycf54"/>
    <property type="match status" value="1"/>
</dbReference>
<dbReference type="RefSeq" id="YP_009297401.1">
    <property type="nucleotide sequence ID" value="NC_031176.2"/>
</dbReference>
<dbReference type="InterPro" id="IPR038409">
    <property type="entry name" value="Ycf54-like_sf"/>
</dbReference>